<evidence type="ECO:0000256" key="3">
    <source>
        <dbReference type="ARBA" id="ARBA00022553"/>
    </source>
</evidence>
<dbReference type="SMART" id="SM00387">
    <property type="entry name" value="HATPase_c"/>
    <property type="match status" value="1"/>
</dbReference>
<name>A0A2T0BHR4_9CLOT</name>
<dbReference type="EC" id="2.7.13.3" evidence="2"/>
<sequence>MNIEKNKIITQFNISEGWYVSKYFKIIVPSVVILSLLFTKGDILFFSLTEALCASFAAGVPIITFLRKDEKEEMFYKYVGIGFLFISLLTFAKAIILSEIAVYLEYNIINMLNLITFYLEYIVILLAFYLKLKKRSLKTSIYINLFISIIFLGIGIGIYNNIITNTIILNSEYQLAILALLTIIMVAYKGKNIIGKDERKIIFRYIIFIVLHQSFYVLYVNLNVNWIYLAGVFKYLAYYTVYEIILKYVLYNSYSRVKKDLESSKKVEEELNTILKGRNRTLVEMENIIDKRGKRYGQLIDSISDGIIIFYFDKIYYVNKEALNLIGFNDYTDLINMKFNFFVEHILSKQVTLDNVKDISLLIKKVQSGDEKEIKIDISSNDGSQYEMYIMNIDNLNRFIYIKNVTEMNKNHEFKLRYKEFLKSEDLKTEFYANISHELRTPINLIYSAIQLTQININDNNMESIQKSNEIIKHNCLRLIRTINNFIDTNRVSEGYLVPNCKIYNIISIVENIALTSNKYIEQIDNTLMFDSEEEEVYAECDKEIMERVILNILSNSVKFGKRGGKIDINISSESDIITIVIKNNSYIIDEKSKLFLFDKFTKINRSLNRKEEGSGLGLYLTKELLLLQKGTITLESDVSSGTKFIITLHRSHDSKHFELEEDFEMNPVENVVDIEFSDIYL</sequence>
<gene>
    <name evidence="8" type="primary">tmoS_2</name>
    <name evidence="8" type="ORF">CLVI_09850</name>
</gene>
<dbReference type="EMBL" id="PVXQ01000007">
    <property type="protein sequence ID" value="PRR83436.1"/>
    <property type="molecule type" value="Genomic_DNA"/>
</dbReference>
<dbReference type="PROSITE" id="PS50109">
    <property type="entry name" value="HIS_KIN"/>
    <property type="match status" value="1"/>
</dbReference>
<dbReference type="Gene3D" id="3.30.565.10">
    <property type="entry name" value="Histidine kinase-like ATPase, C-terminal domain"/>
    <property type="match status" value="1"/>
</dbReference>
<evidence type="ECO:0000259" key="7">
    <source>
        <dbReference type="PROSITE" id="PS50109"/>
    </source>
</evidence>
<keyword evidence="6" id="KW-1133">Transmembrane helix</keyword>
<keyword evidence="6" id="KW-0472">Membrane</keyword>
<comment type="catalytic activity">
    <reaction evidence="1">
        <text>ATP + protein L-histidine = ADP + protein N-phospho-L-histidine.</text>
        <dbReference type="EC" id="2.7.13.3"/>
    </reaction>
</comment>
<evidence type="ECO:0000313" key="8">
    <source>
        <dbReference type="EMBL" id="PRR83436.1"/>
    </source>
</evidence>
<dbReference type="SMART" id="SM00388">
    <property type="entry name" value="HisKA"/>
    <property type="match status" value="1"/>
</dbReference>
<dbReference type="PANTHER" id="PTHR43547:SF2">
    <property type="entry name" value="HYBRID SIGNAL TRANSDUCTION HISTIDINE KINASE C"/>
    <property type="match status" value="1"/>
</dbReference>
<keyword evidence="4 8" id="KW-0418">Kinase</keyword>
<dbReference type="InterPro" id="IPR005467">
    <property type="entry name" value="His_kinase_dom"/>
</dbReference>
<dbReference type="SUPFAM" id="SSF55874">
    <property type="entry name" value="ATPase domain of HSP90 chaperone/DNA topoisomerase II/histidine kinase"/>
    <property type="match status" value="1"/>
</dbReference>
<feature type="transmembrane region" description="Helical" evidence="6">
    <location>
        <begin position="202"/>
        <end position="220"/>
    </location>
</feature>
<evidence type="ECO:0000313" key="9">
    <source>
        <dbReference type="Proteomes" id="UP000239471"/>
    </source>
</evidence>
<dbReference type="Pfam" id="PF00512">
    <property type="entry name" value="HisKA"/>
    <property type="match status" value="1"/>
</dbReference>
<comment type="caution">
    <text evidence="8">The sequence shown here is derived from an EMBL/GenBank/DDBJ whole genome shotgun (WGS) entry which is preliminary data.</text>
</comment>
<feature type="domain" description="Histidine kinase" evidence="7">
    <location>
        <begin position="434"/>
        <end position="653"/>
    </location>
</feature>
<keyword evidence="6" id="KW-0812">Transmembrane</keyword>
<dbReference type="InterPro" id="IPR003594">
    <property type="entry name" value="HATPase_dom"/>
</dbReference>
<feature type="transmembrane region" description="Helical" evidence="6">
    <location>
        <begin position="20"/>
        <end position="38"/>
    </location>
</feature>
<dbReference type="AlphaFoldDB" id="A0A2T0BHR4"/>
<feature type="transmembrane region" description="Helical" evidence="6">
    <location>
        <begin position="108"/>
        <end position="129"/>
    </location>
</feature>
<feature type="transmembrane region" description="Helical" evidence="6">
    <location>
        <begin position="141"/>
        <end position="161"/>
    </location>
</feature>
<dbReference type="RefSeq" id="WP_106059009.1">
    <property type="nucleotide sequence ID" value="NZ_PVXQ01000007.1"/>
</dbReference>
<dbReference type="Gene3D" id="1.10.287.130">
    <property type="match status" value="1"/>
</dbReference>
<keyword evidence="5" id="KW-0902">Two-component regulatory system</keyword>
<evidence type="ECO:0000256" key="5">
    <source>
        <dbReference type="ARBA" id="ARBA00023012"/>
    </source>
</evidence>
<dbReference type="Pfam" id="PF02518">
    <property type="entry name" value="HATPase_c"/>
    <property type="match status" value="1"/>
</dbReference>
<dbReference type="PANTHER" id="PTHR43547">
    <property type="entry name" value="TWO-COMPONENT HISTIDINE KINASE"/>
    <property type="match status" value="1"/>
</dbReference>
<keyword evidence="3" id="KW-0597">Phosphoprotein</keyword>
<dbReference type="SUPFAM" id="SSF47384">
    <property type="entry name" value="Homodimeric domain of signal transducing histidine kinase"/>
    <property type="match status" value="1"/>
</dbReference>
<dbReference type="OrthoDB" id="9813394at2"/>
<reference evidence="8 9" key="1">
    <citation type="submission" date="2018-03" db="EMBL/GenBank/DDBJ databases">
        <title>Genome sequence of Clostridium vincentii DSM 10228.</title>
        <authorList>
            <person name="Poehlein A."/>
            <person name="Daniel R."/>
        </authorList>
    </citation>
    <scope>NUCLEOTIDE SEQUENCE [LARGE SCALE GENOMIC DNA]</scope>
    <source>
        <strain evidence="8 9">DSM 10228</strain>
    </source>
</reference>
<feature type="transmembrane region" description="Helical" evidence="6">
    <location>
        <begin position="173"/>
        <end position="190"/>
    </location>
</feature>
<accession>A0A2T0BHR4</accession>
<proteinExistence type="predicted"/>
<dbReference type="Gene3D" id="3.30.450.20">
    <property type="entry name" value="PAS domain"/>
    <property type="match status" value="1"/>
</dbReference>
<dbReference type="GO" id="GO:0000155">
    <property type="term" value="F:phosphorelay sensor kinase activity"/>
    <property type="evidence" value="ECO:0007669"/>
    <property type="project" value="InterPro"/>
</dbReference>
<evidence type="ECO:0000256" key="6">
    <source>
        <dbReference type="SAM" id="Phobius"/>
    </source>
</evidence>
<evidence type="ECO:0000256" key="1">
    <source>
        <dbReference type="ARBA" id="ARBA00000085"/>
    </source>
</evidence>
<dbReference type="InterPro" id="IPR036097">
    <property type="entry name" value="HisK_dim/P_sf"/>
</dbReference>
<dbReference type="InterPro" id="IPR036890">
    <property type="entry name" value="HATPase_C_sf"/>
</dbReference>
<evidence type="ECO:0000256" key="2">
    <source>
        <dbReference type="ARBA" id="ARBA00012438"/>
    </source>
</evidence>
<feature type="transmembrane region" description="Helical" evidence="6">
    <location>
        <begin position="78"/>
        <end position="96"/>
    </location>
</feature>
<organism evidence="8 9">
    <name type="scientific">Clostridium vincentii</name>
    <dbReference type="NCBI Taxonomy" id="52704"/>
    <lineage>
        <taxon>Bacteria</taxon>
        <taxon>Bacillati</taxon>
        <taxon>Bacillota</taxon>
        <taxon>Clostridia</taxon>
        <taxon>Eubacteriales</taxon>
        <taxon>Clostridiaceae</taxon>
        <taxon>Clostridium</taxon>
    </lineage>
</organism>
<dbReference type="CDD" id="cd00082">
    <property type="entry name" value="HisKA"/>
    <property type="match status" value="1"/>
</dbReference>
<protein>
    <recommendedName>
        <fullName evidence="2">histidine kinase</fullName>
        <ecNumber evidence="2">2.7.13.3</ecNumber>
    </recommendedName>
</protein>
<keyword evidence="9" id="KW-1185">Reference proteome</keyword>
<feature type="transmembrane region" description="Helical" evidence="6">
    <location>
        <begin position="44"/>
        <end position="66"/>
    </location>
</feature>
<keyword evidence="8" id="KW-0808">Transferase</keyword>
<evidence type="ECO:0000256" key="4">
    <source>
        <dbReference type="ARBA" id="ARBA00022777"/>
    </source>
</evidence>
<dbReference type="InterPro" id="IPR003661">
    <property type="entry name" value="HisK_dim/P_dom"/>
</dbReference>
<dbReference type="Proteomes" id="UP000239471">
    <property type="component" value="Unassembled WGS sequence"/>
</dbReference>